<dbReference type="InterPro" id="IPR003838">
    <property type="entry name" value="ABC3_permease_C"/>
</dbReference>
<feature type="transmembrane region" description="Helical" evidence="6">
    <location>
        <begin position="719"/>
        <end position="745"/>
    </location>
</feature>
<protein>
    <submittedName>
        <fullName evidence="8">ABC transporter permease</fullName>
    </submittedName>
</protein>
<comment type="caution">
    <text evidence="8">The sequence shown here is derived from an EMBL/GenBank/DDBJ whole genome shotgun (WGS) entry which is preliminary data.</text>
</comment>
<evidence type="ECO:0000256" key="4">
    <source>
        <dbReference type="ARBA" id="ARBA00022989"/>
    </source>
</evidence>
<feature type="transmembrane region" description="Helical" evidence="6">
    <location>
        <begin position="261"/>
        <end position="288"/>
    </location>
</feature>
<keyword evidence="4 6" id="KW-1133">Transmembrane helix</keyword>
<keyword evidence="9" id="KW-1185">Reference proteome</keyword>
<keyword evidence="5 6" id="KW-0472">Membrane</keyword>
<dbReference type="PROSITE" id="PS51257">
    <property type="entry name" value="PROKAR_LIPOPROTEIN"/>
    <property type="match status" value="1"/>
</dbReference>
<feature type="transmembrane region" description="Helical" evidence="6">
    <location>
        <begin position="16"/>
        <end position="37"/>
    </location>
</feature>
<evidence type="ECO:0000313" key="8">
    <source>
        <dbReference type="EMBL" id="MFC3760826.1"/>
    </source>
</evidence>
<name>A0ABV7Y6B7_9ACTN</name>
<dbReference type="InterPro" id="IPR038766">
    <property type="entry name" value="Membrane_comp_ABC_pdt"/>
</dbReference>
<dbReference type="Proteomes" id="UP001595699">
    <property type="component" value="Unassembled WGS sequence"/>
</dbReference>
<evidence type="ECO:0000313" key="9">
    <source>
        <dbReference type="Proteomes" id="UP001595699"/>
    </source>
</evidence>
<evidence type="ECO:0000256" key="6">
    <source>
        <dbReference type="SAM" id="Phobius"/>
    </source>
</evidence>
<accession>A0ABV7Y6B7</accession>
<feature type="transmembrane region" description="Helical" evidence="6">
    <location>
        <begin position="809"/>
        <end position="828"/>
    </location>
</feature>
<dbReference type="PANTHER" id="PTHR30287:SF1">
    <property type="entry name" value="INNER MEMBRANE PROTEIN"/>
    <property type="match status" value="1"/>
</dbReference>
<organism evidence="8 9">
    <name type="scientific">Tenggerimyces flavus</name>
    <dbReference type="NCBI Taxonomy" id="1708749"/>
    <lineage>
        <taxon>Bacteria</taxon>
        <taxon>Bacillati</taxon>
        <taxon>Actinomycetota</taxon>
        <taxon>Actinomycetes</taxon>
        <taxon>Propionibacteriales</taxon>
        <taxon>Nocardioidaceae</taxon>
        <taxon>Tenggerimyces</taxon>
    </lineage>
</organism>
<dbReference type="Pfam" id="PF02687">
    <property type="entry name" value="FtsX"/>
    <property type="match status" value="2"/>
</dbReference>
<feature type="transmembrane region" description="Helical" evidence="6">
    <location>
        <begin position="433"/>
        <end position="451"/>
    </location>
</feature>
<reference evidence="9" key="1">
    <citation type="journal article" date="2019" name="Int. J. Syst. Evol. Microbiol.">
        <title>The Global Catalogue of Microorganisms (GCM) 10K type strain sequencing project: providing services to taxonomists for standard genome sequencing and annotation.</title>
        <authorList>
            <consortium name="The Broad Institute Genomics Platform"/>
            <consortium name="The Broad Institute Genome Sequencing Center for Infectious Disease"/>
            <person name="Wu L."/>
            <person name="Ma J."/>
        </authorList>
    </citation>
    <scope>NUCLEOTIDE SEQUENCE [LARGE SCALE GENOMIC DNA]</scope>
    <source>
        <strain evidence="9">CGMCC 4.7241</strain>
    </source>
</reference>
<feature type="transmembrane region" description="Helical" evidence="6">
    <location>
        <begin position="488"/>
        <end position="508"/>
    </location>
</feature>
<dbReference type="PANTHER" id="PTHR30287">
    <property type="entry name" value="MEMBRANE COMPONENT OF PREDICTED ABC SUPERFAMILY METABOLITE UPTAKE TRANSPORTER"/>
    <property type="match status" value="1"/>
</dbReference>
<dbReference type="EMBL" id="JBHRZH010000006">
    <property type="protein sequence ID" value="MFC3760826.1"/>
    <property type="molecule type" value="Genomic_DNA"/>
</dbReference>
<evidence type="ECO:0000259" key="7">
    <source>
        <dbReference type="Pfam" id="PF02687"/>
    </source>
</evidence>
<dbReference type="RefSeq" id="WP_205117072.1">
    <property type="nucleotide sequence ID" value="NZ_JAFBCM010000001.1"/>
</dbReference>
<feature type="transmembrane region" description="Helical" evidence="6">
    <location>
        <begin position="772"/>
        <end position="797"/>
    </location>
</feature>
<evidence type="ECO:0000256" key="2">
    <source>
        <dbReference type="ARBA" id="ARBA00022475"/>
    </source>
</evidence>
<keyword evidence="3 6" id="KW-0812">Transmembrane</keyword>
<evidence type="ECO:0000256" key="1">
    <source>
        <dbReference type="ARBA" id="ARBA00004651"/>
    </source>
</evidence>
<feature type="domain" description="ABC3 transporter permease C-terminal" evidence="7">
    <location>
        <begin position="267"/>
        <end position="386"/>
    </location>
</feature>
<feature type="transmembrane region" description="Helical" evidence="6">
    <location>
        <begin position="316"/>
        <end position="338"/>
    </location>
</feature>
<comment type="subcellular location">
    <subcellularLocation>
        <location evidence="1">Cell membrane</location>
        <topology evidence="1">Multi-pass membrane protein</topology>
    </subcellularLocation>
</comment>
<keyword evidence="2" id="KW-1003">Cell membrane</keyword>
<feature type="transmembrane region" description="Helical" evidence="6">
    <location>
        <begin position="407"/>
        <end position="427"/>
    </location>
</feature>
<sequence>MFDLAKQTIRARKGGFAATFIALFCGAALVTACGMLFESALRGGVPPERYVAATVVVGAKQSVPVQEDADRYLAERVPLPASLVEKVDEVAGVERAIGDVSIPITMVAGGKLVPAIRPIVAHGQDSLPLGRYGLQAGTKARASNEVVLDLATAKAAGATVGDVVQLAAGSKPKSYEVVGIADQVEQENRQSNVWLTDATARQLTGRPTQVDAIGVVGASGTSPRELAERIERALGEQVVTYTGHRRGDVEFLDAGQSRSELTMLAISFAGSVPMIAMLVVASTLTLAIQQRRREFALLRAIGATPLQVRRMIASELWLVSLLAGVLGSVPGIAVGYLLRNGFAAGGLIPPDFQVAWSPLPMLAAVLMMVVTAQLSGLIAGRRPARLRPVDAFGEAAVEPRTFSRKRLVIGLVLGFVGVAASALPLLIKGEAAAGGVGSTILLLVVAVIVLGPKIASASTSMLGPIVRTFSGASGYLASVQVSTNSRRLGASITPLVLAISFVSVQIFMQTTTAAAAVAQAREGTVADFVVSGAADLSPDVVSSVREVEGVRAVTPMVTTQVIAKYDFADSVEIQPFGAQGVDPRQLSDTLDLSVTSGRLSALGEGTVALSEWAAGTLGASIGDKLDLTLGDGTPFAPRVVAIYQRGLGFGDFTMARDAVLPHVTSGRDSAVLVRVTPGASRTTVGAALGELASTYPGLAVADQEALQANLQQNLKAQSWGNLLGTAVVLGYLAIAIANTLVLATADRAREFALLRLVGASRRQVARMIRTEASVVVLIAVVVGSLITVPPLVGISLATTGSPIPYVPPLGYAAIVLAAVVFGLMSMTIPARLALRTRPVDAVTAEA</sequence>
<proteinExistence type="predicted"/>
<gene>
    <name evidence="8" type="ORF">ACFOUW_08245</name>
</gene>
<feature type="domain" description="ABC3 transporter permease C-terminal" evidence="7">
    <location>
        <begin position="726"/>
        <end position="836"/>
    </location>
</feature>
<evidence type="ECO:0000256" key="3">
    <source>
        <dbReference type="ARBA" id="ARBA00022692"/>
    </source>
</evidence>
<evidence type="ECO:0000256" key="5">
    <source>
        <dbReference type="ARBA" id="ARBA00023136"/>
    </source>
</evidence>
<feature type="transmembrane region" description="Helical" evidence="6">
    <location>
        <begin position="358"/>
        <end position="379"/>
    </location>
</feature>